<protein>
    <submittedName>
        <fullName evidence="1">Uncharacterized protein</fullName>
    </submittedName>
</protein>
<comment type="caution">
    <text evidence="1">The sequence shown here is derived from an EMBL/GenBank/DDBJ whole genome shotgun (WGS) entry which is preliminary data.</text>
</comment>
<feature type="non-terminal residue" evidence="1">
    <location>
        <position position="1"/>
    </location>
</feature>
<evidence type="ECO:0000313" key="2">
    <source>
        <dbReference type="Proteomes" id="UP000814033"/>
    </source>
</evidence>
<evidence type="ECO:0000313" key="1">
    <source>
        <dbReference type="EMBL" id="KAI0039147.1"/>
    </source>
</evidence>
<reference evidence="1" key="1">
    <citation type="submission" date="2021-02" db="EMBL/GenBank/DDBJ databases">
        <authorList>
            <consortium name="DOE Joint Genome Institute"/>
            <person name="Ahrendt S."/>
            <person name="Looney B.P."/>
            <person name="Miyauchi S."/>
            <person name="Morin E."/>
            <person name="Drula E."/>
            <person name="Courty P.E."/>
            <person name="Chicoki N."/>
            <person name="Fauchery L."/>
            <person name="Kohler A."/>
            <person name="Kuo A."/>
            <person name="Labutti K."/>
            <person name="Pangilinan J."/>
            <person name="Lipzen A."/>
            <person name="Riley R."/>
            <person name="Andreopoulos W."/>
            <person name="He G."/>
            <person name="Johnson J."/>
            <person name="Barry K.W."/>
            <person name="Grigoriev I.V."/>
            <person name="Nagy L."/>
            <person name="Hibbett D."/>
            <person name="Henrissat B."/>
            <person name="Matheny P.B."/>
            <person name="Labbe J."/>
            <person name="Martin F."/>
        </authorList>
    </citation>
    <scope>NUCLEOTIDE SEQUENCE</scope>
    <source>
        <strain evidence="1">FP105234-sp</strain>
    </source>
</reference>
<gene>
    <name evidence="1" type="ORF">FA95DRAFT_1504574</name>
</gene>
<keyword evidence="2" id="KW-1185">Reference proteome</keyword>
<sequence length="133" mass="15307">FTIRPFNDHDLTDDPVESARRTKFNRKLSSLRIFVEHAFGRLKGRFPILRNMPGRNLKEVYRTIEALMIIHNILEAFGDDPSMLKHYNGAEDADVDAVRGEADARVVLEMDGDDMYRAGLLRRKQLLDLIVPP</sequence>
<dbReference type="EMBL" id="MU276349">
    <property type="protein sequence ID" value="KAI0039147.1"/>
    <property type="molecule type" value="Genomic_DNA"/>
</dbReference>
<proteinExistence type="predicted"/>
<accession>A0ACB8R5M5</accession>
<organism evidence="1 2">
    <name type="scientific">Auriscalpium vulgare</name>
    <dbReference type="NCBI Taxonomy" id="40419"/>
    <lineage>
        <taxon>Eukaryota</taxon>
        <taxon>Fungi</taxon>
        <taxon>Dikarya</taxon>
        <taxon>Basidiomycota</taxon>
        <taxon>Agaricomycotina</taxon>
        <taxon>Agaricomycetes</taxon>
        <taxon>Russulales</taxon>
        <taxon>Auriscalpiaceae</taxon>
        <taxon>Auriscalpium</taxon>
    </lineage>
</organism>
<dbReference type="Proteomes" id="UP000814033">
    <property type="component" value="Unassembled WGS sequence"/>
</dbReference>
<reference evidence="1" key="2">
    <citation type="journal article" date="2022" name="New Phytol.">
        <title>Evolutionary transition to the ectomycorrhizal habit in the genomes of a hyperdiverse lineage of mushroom-forming fungi.</title>
        <authorList>
            <person name="Looney B."/>
            <person name="Miyauchi S."/>
            <person name="Morin E."/>
            <person name="Drula E."/>
            <person name="Courty P.E."/>
            <person name="Kohler A."/>
            <person name="Kuo A."/>
            <person name="LaButti K."/>
            <person name="Pangilinan J."/>
            <person name="Lipzen A."/>
            <person name="Riley R."/>
            <person name="Andreopoulos W."/>
            <person name="He G."/>
            <person name="Johnson J."/>
            <person name="Nolan M."/>
            <person name="Tritt A."/>
            <person name="Barry K.W."/>
            <person name="Grigoriev I.V."/>
            <person name="Nagy L.G."/>
            <person name="Hibbett D."/>
            <person name="Henrissat B."/>
            <person name="Matheny P.B."/>
            <person name="Labbe J."/>
            <person name="Martin F.M."/>
        </authorList>
    </citation>
    <scope>NUCLEOTIDE SEQUENCE</scope>
    <source>
        <strain evidence="1">FP105234-sp</strain>
    </source>
</reference>
<name>A0ACB8R5M5_9AGAM</name>